<accession>A0A8S2XQG4</accession>
<dbReference type="PANTHER" id="PTHR22878">
    <property type="entry name" value="DYNEIN HEAVY CHAIN 6, AXONEMAL-LIKE-RELATED"/>
    <property type="match status" value="1"/>
</dbReference>
<organism evidence="1 2">
    <name type="scientific">Didymodactylos carnosus</name>
    <dbReference type="NCBI Taxonomy" id="1234261"/>
    <lineage>
        <taxon>Eukaryota</taxon>
        <taxon>Metazoa</taxon>
        <taxon>Spiralia</taxon>
        <taxon>Gnathifera</taxon>
        <taxon>Rotifera</taxon>
        <taxon>Eurotatoria</taxon>
        <taxon>Bdelloidea</taxon>
        <taxon>Philodinida</taxon>
        <taxon>Philodinidae</taxon>
        <taxon>Didymodactylos</taxon>
    </lineage>
</organism>
<dbReference type="InterPro" id="IPR026983">
    <property type="entry name" value="DHC"/>
</dbReference>
<dbReference type="AlphaFoldDB" id="A0A8S2XQG4"/>
<evidence type="ECO:0000313" key="2">
    <source>
        <dbReference type="Proteomes" id="UP000682733"/>
    </source>
</evidence>
<feature type="non-terminal residue" evidence="1">
    <location>
        <position position="1"/>
    </location>
</feature>
<dbReference type="PANTHER" id="PTHR22878:SF66">
    <property type="entry name" value="DYNEIN AXONEMAL HEAVY CHAIN 7"/>
    <property type="match status" value="1"/>
</dbReference>
<dbReference type="Proteomes" id="UP000682733">
    <property type="component" value="Unassembled WGS sequence"/>
</dbReference>
<dbReference type="GO" id="GO:0051959">
    <property type="term" value="F:dynein light intermediate chain binding"/>
    <property type="evidence" value="ECO:0007669"/>
    <property type="project" value="InterPro"/>
</dbReference>
<sequence length="138" mass="16346">NHGEAKNLSPVILPSILESHKEKVRTMLKREFEKPREHAREFDSFSYLITKQADVEVEQFLNTEHSFNDYVREVKKYKSIIDEIQYNLEKVVRRGMFEILCNDLIRALAKRAESCMTKLLDRMVKDHRESGEELIGEF</sequence>
<dbReference type="GO" id="GO:0045505">
    <property type="term" value="F:dynein intermediate chain binding"/>
    <property type="evidence" value="ECO:0007669"/>
    <property type="project" value="InterPro"/>
</dbReference>
<dbReference type="EMBL" id="CAJOBA010097316">
    <property type="protein sequence ID" value="CAF4507913.1"/>
    <property type="molecule type" value="Genomic_DNA"/>
</dbReference>
<proteinExistence type="predicted"/>
<evidence type="ECO:0000313" key="1">
    <source>
        <dbReference type="EMBL" id="CAF4507913.1"/>
    </source>
</evidence>
<gene>
    <name evidence="1" type="ORF">TMI583_LOCUS48237</name>
</gene>
<name>A0A8S2XQG4_9BILA</name>
<dbReference type="GO" id="GO:0030286">
    <property type="term" value="C:dynein complex"/>
    <property type="evidence" value="ECO:0007669"/>
    <property type="project" value="InterPro"/>
</dbReference>
<comment type="caution">
    <text evidence="1">The sequence shown here is derived from an EMBL/GenBank/DDBJ whole genome shotgun (WGS) entry which is preliminary data.</text>
</comment>
<dbReference type="GO" id="GO:0007018">
    <property type="term" value="P:microtubule-based movement"/>
    <property type="evidence" value="ECO:0007669"/>
    <property type="project" value="InterPro"/>
</dbReference>
<feature type="non-terminal residue" evidence="1">
    <location>
        <position position="138"/>
    </location>
</feature>
<reference evidence="1" key="1">
    <citation type="submission" date="2021-02" db="EMBL/GenBank/DDBJ databases">
        <authorList>
            <person name="Nowell W R."/>
        </authorList>
    </citation>
    <scope>NUCLEOTIDE SEQUENCE</scope>
</reference>
<protein>
    <submittedName>
        <fullName evidence="1">Uncharacterized protein</fullName>
    </submittedName>
</protein>